<dbReference type="SUPFAM" id="SSF55874">
    <property type="entry name" value="ATPase domain of HSP90 chaperone/DNA topoisomerase II/histidine kinase"/>
    <property type="match status" value="1"/>
</dbReference>
<dbReference type="GO" id="GO:0000155">
    <property type="term" value="F:phosphorelay sensor kinase activity"/>
    <property type="evidence" value="ECO:0007669"/>
    <property type="project" value="InterPro"/>
</dbReference>
<evidence type="ECO:0000256" key="6">
    <source>
        <dbReference type="ARBA" id="ARBA00022692"/>
    </source>
</evidence>
<dbReference type="Proteomes" id="UP000036923">
    <property type="component" value="Unassembled WGS sequence"/>
</dbReference>
<dbReference type="InterPro" id="IPR050398">
    <property type="entry name" value="HssS/ArlS-like"/>
</dbReference>
<comment type="subcellular location">
    <subcellularLocation>
        <location evidence="2">Membrane</location>
        <topology evidence="2">Multi-pass membrane protein</topology>
    </subcellularLocation>
</comment>
<comment type="caution">
    <text evidence="13">The sequence shown here is derived from an EMBL/GenBank/DDBJ whole genome shotgun (WGS) entry which is preliminary data.</text>
</comment>
<reference evidence="14" key="1">
    <citation type="submission" date="2015-07" db="EMBL/GenBank/DDBJ databases">
        <title>Near-Complete Genome Sequence of the Cellulolytic Bacterium Bacteroides (Pseudobacteroides) cellulosolvens ATCC 35603.</title>
        <authorList>
            <person name="Dassa B."/>
            <person name="Utturkar S.M."/>
            <person name="Klingeman D.M."/>
            <person name="Hurt R.A."/>
            <person name="Keller M."/>
            <person name="Xu J."/>
            <person name="Reddy Y.H.K."/>
            <person name="Borovok I."/>
            <person name="Grinberg I.R."/>
            <person name="Lamed R."/>
            <person name="Zhivin O."/>
            <person name="Bayer E.A."/>
            <person name="Brown S.D."/>
        </authorList>
    </citation>
    <scope>NUCLEOTIDE SEQUENCE [LARGE SCALE GENOMIC DNA]</scope>
    <source>
        <strain evidence="14">DSM 2933</strain>
    </source>
</reference>
<dbReference type="InterPro" id="IPR003594">
    <property type="entry name" value="HATPase_dom"/>
</dbReference>
<dbReference type="CDD" id="cd00082">
    <property type="entry name" value="HisKA"/>
    <property type="match status" value="1"/>
</dbReference>
<keyword evidence="9" id="KW-0902">Two-component regulatory system</keyword>
<dbReference type="PATRIC" id="fig|398512.5.peg.1264"/>
<evidence type="ECO:0000313" key="13">
    <source>
        <dbReference type="EMBL" id="KNY25960.1"/>
    </source>
</evidence>
<evidence type="ECO:0000259" key="12">
    <source>
        <dbReference type="PROSITE" id="PS50109"/>
    </source>
</evidence>
<protein>
    <recommendedName>
        <fullName evidence="3">histidine kinase</fullName>
        <ecNumber evidence="3">2.7.13.3</ecNumber>
    </recommendedName>
</protein>
<dbReference type="Gene3D" id="3.30.565.10">
    <property type="entry name" value="Histidine kinase-like ATPase, C-terminal domain"/>
    <property type="match status" value="1"/>
</dbReference>
<comment type="catalytic activity">
    <reaction evidence="1">
        <text>ATP + protein L-histidine = ADP + protein N-phospho-L-histidine.</text>
        <dbReference type="EC" id="2.7.13.3"/>
    </reaction>
</comment>
<evidence type="ECO:0000256" key="5">
    <source>
        <dbReference type="ARBA" id="ARBA00022679"/>
    </source>
</evidence>
<dbReference type="AlphaFoldDB" id="A0A0L6JJP4"/>
<dbReference type="STRING" id="398512.Bccel_1220"/>
<dbReference type="OrthoDB" id="9792991at2"/>
<evidence type="ECO:0000256" key="9">
    <source>
        <dbReference type="ARBA" id="ARBA00023012"/>
    </source>
</evidence>
<dbReference type="EMBL" id="LGTC01000001">
    <property type="protein sequence ID" value="KNY25960.1"/>
    <property type="molecule type" value="Genomic_DNA"/>
</dbReference>
<dbReference type="PANTHER" id="PTHR45528">
    <property type="entry name" value="SENSOR HISTIDINE KINASE CPXA"/>
    <property type="match status" value="1"/>
</dbReference>
<dbReference type="EC" id="2.7.13.3" evidence="3"/>
<evidence type="ECO:0000313" key="14">
    <source>
        <dbReference type="Proteomes" id="UP000036923"/>
    </source>
</evidence>
<keyword evidence="14" id="KW-1185">Reference proteome</keyword>
<dbReference type="InterPro" id="IPR036890">
    <property type="entry name" value="HATPase_C_sf"/>
</dbReference>
<dbReference type="InterPro" id="IPR003661">
    <property type="entry name" value="HisK_dim/P_dom"/>
</dbReference>
<dbReference type="InterPro" id="IPR036097">
    <property type="entry name" value="HisK_dim/P_sf"/>
</dbReference>
<accession>A0A0L6JJP4</accession>
<keyword evidence="8 11" id="KW-1133">Transmembrane helix</keyword>
<keyword evidence="7 13" id="KW-0418">Kinase</keyword>
<dbReference type="RefSeq" id="WP_152965939.1">
    <property type="nucleotide sequence ID" value="NZ_JQKC01000026.1"/>
</dbReference>
<feature type="transmembrane region" description="Helical" evidence="11">
    <location>
        <begin position="6"/>
        <end position="26"/>
    </location>
</feature>
<keyword evidence="4" id="KW-0597">Phosphoprotein</keyword>
<dbReference type="SMART" id="SM00388">
    <property type="entry name" value="HisKA"/>
    <property type="match status" value="1"/>
</dbReference>
<dbReference type="InterPro" id="IPR005467">
    <property type="entry name" value="His_kinase_dom"/>
</dbReference>
<dbReference type="PROSITE" id="PS50109">
    <property type="entry name" value="HIS_KIN"/>
    <property type="match status" value="1"/>
</dbReference>
<dbReference type="PANTHER" id="PTHR45528:SF8">
    <property type="entry name" value="HISTIDINE KINASE"/>
    <property type="match status" value="1"/>
</dbReference>
<dbReference type="Pfam" id="PF02518">
    <property type="entry name" value="HATPase_c"/>
    <property type="match status" value="1"/>
</dbReference>
<dbReference type="Pfam" id="PF00512">
    <property type="entry name" value="HisKA"/>
    <property type="match status" value="1"/>
</dbReference>
<dbReference type="GO" id="GO:0005886">
    <property type="term" value="C:plasma membrane"/>
    <property type="evidence" value="ECO:0007669"/>
    <property type="project" value="TreeGrafter"/>
</dbReference>
<dbReference type="Gene3D" id="1.10.287.130">
    <property type="match status" value="1"/>
</dbReference>
<keyword evidence="6 11" id="KW-0812">Transmembrane</keyword>
<dbReference type="SMART" id="SM00387">
    <property type="entry name" value="HATPase_c"/>
    <property type="match status" value="1"/>
</dbReference>
<evidence type="ECO:0000256" key="3">
    <source>
        <dbReference type="ARBA" id="ARBA00012438"/>
    </source>
</evidence>
<sequence length="296" mass="33244">MGGTTGILIAAVFLLVLYIVILQRQIRNINRQLLKRLTLDTKQPVSLQLINGELNKLTSNINKCLKAEETLRLESVREEKRFKELIANISHDLRTPLTAVKGYQQLLQTSELTKEQKKKLQVARKHTEELGNLIEQFFEYSYLINADPKANTEPINITNLVTECLAESVSSFEEHCIEVKLHEAPTVFAMADQGMTVRIVRNLIRNCVAYSAGDVYVAITASENAVISFKNPVKNAAVIDAARIFERFYTGDKARSKSTGLGLHIIKLLCEQMEGKVSANLNGNELTINVELPLYK</sequence>
<evidence type="ECO:0000256" key="10">
    <source>
        <dbReference type="ARBA" id="ARBA00023136"/>
    </source>
</evidence>
<name>A0A0L6JJP4_9FIRM</name>
<evidence type="ECO:0000256" key="4">
    <source>
        <dbReference type="ARBA" id="ARBA00022553"/>
    </source>
</evidence>
<proteinExistence type="predicted"/>
<keyword evidence="10 11" id="KW-0472">Membrane</keyword>
<evidence type="ECO:0000256" key="8">
    <source>
        <dbReference type="ARBA" id="ARBA00022989"/>
    </source>
</evidence>
<feature type="domain" description="Histidine kinase" evidence="12">
    <location>
        <begin position="88"/>
        <end position="296"/>
    </location>
</feature>
<keyword evidence="5" id="KW-0808">Transferase</keyword>
<dbReference type="eggNOG" id="COG0642">
    <property type="taxonomic scope" value="Bacteria"/>
</dbReference>
<evidence type="ECO:0000256" key="11">
    <source>
        <dbReference type="SAM" id="Phobius"/>
    </source>
</evidence>
<evidence type="ECO:0000256" key="2">
    <source>
        <dbReference type="ARBA" id="ARBA00004141"/>
    </source>
</evidence>
<gene>
    <name evidence="13" type="ORF">Bccel_1220</name>
</gene>
<dbReference type="SUPFAM" id="SSF47384">
    <property type="entry name" value="Homodimeric domain of signal transducing histidine kinase"/>
    <property type="match status" value="1"/>
</dbReference>
<evidence type="ECO:0000256" key="7">
    <source>
        <dbReference type="ARBA" id="ARBA00022777"/>
    </source>
</evidence>
<organism evidence="13 14">
    <name type="scientific">Pseudobacteroides cellulosolvens ATCC 35603 = DSM 2933</name>
    <dbReference type="NCBI Taxonomy" id="398512"/>
    <lineage>
        <taxon>Bacteria</taxon>
        <taxon>Bacillati</taxon>
        <taxon>Bacillota</taxon>
        <taxon>Clostridia</taxon>
        <taxon>Eubacteriales</taxon>
        <taxon>Oscillospiraceae</taxon>
        <taxon>Pseudobacteroides</taxon>
    </lineage>
</organism>
<evidence type="ECO:0000256" key="1">
    <source>
        <dbReference type="ARBA" id="ARBA00000085"/>
    </source>
</evidence>